<accession>A0A3B0C738</accession>
<protein>
    <recommendedName>
        <fullName evidence="4">G5 domain-containing protein</fullName>
    </recommendedName>
</protein>
<feature type="region of interest" description="Disordered" evidence="2">
    <location>
        <begin position="451"/>
        <end position="488"/>
    </location>
</feature>
<dbReference type="AlphaFoldDB" id="A0A3B0C738"/>
<dbReference type="Pfam" id="PF07501">
    <property type="entry name" value="G5"/>
    <property type="match status" value="1"/>
</dbReference>
<gene>
    <name evidence="5" type="ORF">D7M11_22770</name>
</gene>
<dbReference type="EMBL" id="RBAH01000018">
    <property type="protein sequence ID" value="RKN78896.1"/>
    <property type="molecule type" value="Genomic_DNA"/>
</dbReference>
<feature type="transmembrane region" description="Helical" evidence="3">
    <location>
        <begin position="9"/>
        <end position="27"/>
    </location>
</feature>
<proteinExistence type="predicted"/>
<dbReference type="SMART" id="SM01208">
    <property type="entry name" value="G5"/>
    <property type="match status" value="1"/>
</dbReference>
<reference evidence="5 6" key="1">
    <citation type="journal article" date="2007" name="Int. J. Syst. Evol. Microbiol.">
        <title>Paenibacillus ginsengarvi sp. nov., isolated from soil from ginseng cultivation.</title>
        <authorList>
            <person name="Yoon M.H."/>
            <person name="Ten L.N."/>
            <person name="Im W.T."/>
        </authorList>
    </citation>
    <scope>NUCLEOTIDE SEQUENCE [LARGE SCALE GENOMIC DNA]</scope>
    <source>
        <strain evidence="5 6">KCTC 13059</strain>
    </source>
</reference>
<dbReference type="RefSeq" id="WP_120749563.1">
    <property type="nucleotide sequence ID" value="NZ_RBAH01000018.1"/>
</dbReference>
<keyword evidence="3" id="KW-1133">Transmembrane helix</keyword>
<keyword evidence="3" id="KW-0472">Membrane</keyword>
<dbReference type="PANTHER" id="PTHR35788:SF1">
    <property type="entry name" value="EXPORTED PROTEIN"/>
    <property type="match status" value="1"/>
</dbReference>
<dbReference type="OrthoDB" id="9813301at2"/>
<evidence type="ECO:0000256" key="3">
    <source>
        <dbReference type="SAM" id="Phobius"/>
    </source>
</evidence>
<sequence>MKRILANRLLLAAICGMIALWGWFWWYSGLRTVPGGVRLGDWVIGGLTEHELRLEWQSRLGQLYGEPVELELPGGKPAKAKVTWNALGLTLEEESLSGLLEYLFEGSRLTKAKKRWHMRGAALPLELRLSDPAMRQTLAAQWPGLMNPVTKNAERTVTPGDLIEYIPEQKAQTIDVATLTERLKSLGLERFYAILRGEGGQSGEQSLPAVQVPVREQLPKVTQEQLKGQGVERKIAEFTTTFPGSAPGRVHNIQATAGTIHDMLLAPGERFDYSTIIRETEKRAGFREAPVIFNGKLVPGIGGGICQVSTTLYNAVLRAGLQVNERRNHSLPVSYVPLGQDATFATGYINFMFTNNTGHHLLIRSEFDGGRVTIKLFGTMPPSVTYEIESNVLQTIEPPVKYVRNPTLADGEQAVIQQGKPGYVVETYRIRKENGVVTGKERVSKDTYQTQPTLIALRGGDTAPDAPPGGPRPIVEDGVSGPVFPKGR</sequence>
<dbReference type="InterPro" id="IPR011098">
    <property type="entry name" value="G5_dom"/>
</dbReference>
<evidence type="ECO:0000313" key="6">
    <source>
        <dbReference type="Proteomes" id="UP000282311"/>
    </source>
</evidence>
<keyword evidence="1" id="KW-0732">Signal</keyword>
<keyword evidence="3" id="KW-0812">Transmembrane</keyword>
<organism evidence="5 6">
    <name type="scientific">Paenibacillus ginsengarvi</name>
    <dbReference type="NCBI Taxonomy" id="400777"/>
    <lineage>
        <taxon>Bacteria</taxon>
        <taxon>Bacillati</taxon>
        <taxon>Bacillota</taxon>
        <taxon>Bacilli</taxon>
        <taxon>Bacillales</taxon>
        <taxon>Paenibacillaceae</taxon>
        <taxon>Paenibacillus</taxon>
    </lineage>
</organism>
<evidence type="ECO:0000256" key="2">
    <source>
        <dbReference type="SAM" id="MobiDB-lite"/>
    </source>
</evidence>
<dbReference type="PROSITE" id="PS51109">
    <property type="entry name" value="G5"/>
    <property type="match status" value="1"/>
</dbReference>
<dbReference type="PANTHER" id="PTHR35788">
    <property type="entry name" value="EXPORTED PROTEIN-RELATED"/>
    <property type="match status" value="1"/>
</dbReference>
<evidence type="ECO:0000313" key="5">
    <source>
        <dbReference type="EMBL" id="RKN78896.1"/>
    </source>
</evidence>
<dbReference type="InterPro" id="IPR052913">
    <property type="entry name" value="Glycopeptide_resist_protein"/>
</dbReference>
<dbReference type="Proteomes" id="UP000282311">
    <property type="component" value="Unassembled WGS sequence"/>
</dbReference>
<dbReference type="InterPro" id="IPR007391">
    <property type="entry name" value="Vancomycin_resist_VanW"/>
</dbReference>
<evidence type="ECO:0000256" key="1">
    <source>
        <dbReference type="ARBA" id="ARBA00022729"/>
    </source>
</evidence>
<dbReference type="Gene3D" id="2.20.230.10">
    <property type="entry name" value="Resuscitation-promoting factor rpfb"/>
    <property type="match status" value="1"/>
</dbReference>
<dbReference type="Pfam" id="PF04294">
    <property type="entry name" value="VanW"/>
    <property type="match status" value="1"/>
</dbReference>
<comment type="caution">
    <text evidence="5">The sequence shown here is derived from an EMBL/GenBank/DDBJ whole genome shotgun (WGS) entry which is preliminary data.</text>
</comment>
<evidence type="ECO:0000259" key="4">
    <source>
        <dbReference type="PROSITE" id="PS51109"/>
    </source>
</evidence>
<feature type="domain" description="G5" evidence="4">
    <location>
        <begin position="382"/>
        <end position="462"/>
    </location>
</feature>
<name>A0A3B0C738_9BACL</name>
<keyword evidence="6" id="KW-1185">Reference proteome</keyword>